<accession>A0ABX5SN22</accession>
<evidence type="ECO:0000313" key="2">
    <source>
        <dbReference type="EMBL" id="QBR48438.1"/>
    </source>
</evidence>
<name>A0ABX5SN22_9LACO</name>
<gene>
    <name evidence="2" type="ORF">EW139_04080</name>
</gene>
<protein>
    <submittedName>
        <fullName evidence="2">Uncharacterized protein</fullName>
    </submittedName>
</protein>
<dbReference type="EMBL" id="CP037939">
    <property type="protein sequence ID" value="QBR48438.1"/>
    <property type="molecule type" value="Genomic_DNA"/>
</dbReference>
<keyword evidence="1" id="KW-0812">Transmembrane</keyword>
<evidence type="ECO:0000313" key="3">
    <source>
        <dbReference type="Proteomes" id="UP000295756"/>
    </source>
</evidence>
<proteinExistence type="predicted"/>
<reference evidence="2 3" key="1">
    <citation type="submission" date="2019-03" db="EMBL/GenBank/DDBJ databases">
        <title>Complete Genome Sequence of Leuconostoc kimchii strain NKJ218 Isolated from Homemade Kimchi.</title>
        <authorList>
            <person name="Jung J.Y."/>
            <person name="Jin H.M."/>
            <person name="Jung J.-W."/>
            <person name="Lee S.-Y."/>
            <person name="Ryu B.-G."/>
            <person name="Han S.-S."/>
            <person name="Kang H.K."/>
            <person name="Choi H.W."/>
            <person name="Chung E.J."/>
            <person name="Choi K.-M."/>
        </authorList>
    </citation>
    <scope>NUCLEOTIDE SEQUENCE [LARGE SCALE GENOMIC DNA]</scope>
    <source>
        <strain evidence="2 3">NKJ218</strain>
    </source>
</reference>
<feature type="transmembrane region" description="Helical" evidence="1">
    <location>
        <begin position="17"/>
        <end position="37"/>
    </location>
</feature>
<keyword evidence="3" id="KW-1185">Reference proteome</keyword>
<keyword evidence="1" id="KW-1133">Transmembrane helix</keyword>
<evidence type="ECO:0000256" key="1">
    <source>
        <dbReference type="SAM" id="Phobius"/>
    </source>
</evidence>
<organism evidence="2 3">
    <name type="scientific">Leuconostoc kimchii</name>
    <dbReference type="NCBI Taxonomy" id="136609"/>
    <lineage>
        <taxon>Bacteria</taxon>
        <taxon>Bacillati</taxon>
        <taxon>Bacillota</taxon>
        <taxon>Bacilli</taxon>
        <taxon>Lactobacillales</taxon>
        <taxon>Lactobacillaceae</taxon>
        <taxon>Leuconostoc</taxon>
    </lineage>
</organism>
<keyword evidence="1" id="KW-0472">Membrane</keyword>
<sequence length="131" mass="14276">MSALKIKNANGQINKNIIISGSVVLVVIIGLCIFFSLPKHLTGEYSHTTNLILVSSTDTLKFDGDKVIEYSDGEKTHSGTYTISGNELKMTIDSYNMTAKLSDDKQSFVVESADGLASLTEGFKYTKSDKK</sequence>
<dbReference type="Proteomes" id="UP000295756">
    <property type="component" value="Chromosome"/>
</dbReference>